<gene>
    <name evidence="2" type="ORF">G6011_02480</name>
</gene>
<feature type="region of interest" description="Disordered" evidence="1">
    <location>
        <begin position="1"/>
        <end position="65"/>
    </location>
</feature>
<dbReference type="Proteomes" id="UP001199106">
    <property type="component" value="Unassembled WGS sequence"/>
</dbReference>
<organism evidence="2 3">
    <name type="scientific">Alternaria panax</name>
    <dbReference type="NCBI Taxonomy" id="48097"/>
    <lineage>
        <taxon>Eukaryota</taxon>
        <taxon>Fungi</taxon>
        <taxon>Dikarya</taxon>
        <taxon>Ascomycota</taxon>
        <taxon>Pezizomycotina</taxon>
        <taxon>Dothideomycetes</taxon>
        <taxon>Pleosporomycetidae</taxon>
        <taxon>Pleosporales</taxon>
        <taxon>Pleosporineae</taxon>
        <taxon>Pleosporaceae</taxon>
        <taxon>Alternaria</taxon>
        <taxon>Alternaria sect. Panax</taxon>
    </lineage>
</organism>
<dbReference type="EMBL" id="JAANER010000006">
    <property type="protein sequence ID" value="KAG9188557.1"/>
    <property type="molecule type" value="Genomic_DNA"/>
</dbReference>
<feature type="compositionally biased region" description="Basic and acidic residues" evidence="1">
    <location>
        <begin position="153"/>
        <end position="167"/>
    </location>
</feature>
<feature type="region of interest" description="Disordered" evidence="1">
    <location>
        <begin position="143"/>
        <end position="241"/>
    </location>
</feature>
<evidence type="ECO:0000313" key="3">
    <source>
        <dbReference type="Proteomes" id="UP001199106"/>
    </source>
</evidence>
<sequence length="241" mass="24948">MPPKKLNQQAPSSIPDVDELKSIAAKSDSPEDKLKEAAASAESALASAKTASSLRSAAETIKDPKKREKYLQDAYNKEIEAHGNSKKARVLSSGAFQGSVGGGGIGMAVGAGLGTVVGTLVGTVATIPTTAVGTLVGAGVGGVHGPWVKLGGGKKDDKDKDKDKDGQAEGGESGEADEKEVEGQMQEQMGGEEDGIPDPEALRRAADEFAQQRKAKQGENGSGDAEKREKKKPRKIEVRGK</sequence>
<dbReference type="AlphaFoldDB" id="A0AAD4FEG2"/>
<evidence type="ECO:0000256" key="1">
    <source>
        <dbReference type="SAM" id="MobiDB-lite"/>
    </source>
</evidence>
<feature type="compositionally biased region" description="Low complexity" evidence="1">
    <location>
        <begin position="37"/>
        <end position="58"/>
    </location>
</feature>
<evidence type="ECO:0000313" key="2">
    <source>
        <dbReference type="EMBL" id="KAG9188557.1"/>
    </source>
</evidence>
<keyword evidence="3" id="KW-1185">Reference proteome</keyword>
<feature type="compositionally biased region" description="Polar residues" evidence="1">
    <location>
        <begin position="1"/>
        <end position="12"/>
    </location>
</feature>
<feature type="compositionally biased region" description="Basic and acidic residues" evidence="1">
    <location>
        <begin position="200"/>
        <end position="211"/>
    </location>
</feature>
<accession>A0AAD4FEG2</accession>
<proteinExistence type="predicted"/>
<name>A0AAD4FEG2_9PLEO</name>
<reference evidence="2" key="1">
    <citation type="submission" date="2021-07" db="EMBL/GenBank/DDBJ databases">
        <title>Genome Resource of American Ginseng Black Spot Pathogen Alternaria panax.</title>
        <authorList>
            <person name="Qiu C."/>
            <person name="Wang W."/>
            <person name="Liu Z."/>
        </authorList>
    </citation>
    <scope>NUCLEOTIDE SEQUENCE</scope>
    <source>
        <strain evidence="2">BNCC115425</strain>
    </source>
</reference>
<protein>
    <submittedName>
        <fullName evidence="2">Uncharacterized protein</fullName>
    </submittedName>
</protein>
<comment type="caution">
    <text evidence="2">The sequence shown here is derived from an EMBL/GenBank/DDBJ whole genome shotgun (WGS) entry which is preliminary data.</text>
</comment>